<dbReference type="PANTHER" id="PTHR36432:SF4">
    <property type="entry name" value="TRANSITION STATE REGULATOR ABH-RELATED"/>
    <property type="match status" value="1"/>
</dbReference>
<dbReference type="PROSITE" id="PS51740">
    <property type="entry name" value="SPOVT_ABRB"/>
    <property type="match status" value="1"/>
</dbReference>
<dbReference type="PANTHER" id="PTHR36432">
    <property type="match status" value="1"/>
</dbReference>
<keyword evidence="1 3" id="KW-0238">DNA-binding</keyword>
<keyword evidence="4" id="KW-1185">Reference proteome</keyword>
<evidence type="ECO:0000313" key="3">
    <source>
        <dbReference type="EMBL" id="MCC5468546.1"/>
    </source>
</evidence>
<evidence type="ECO:0000259" key="2">
    <source>
        <dbReference type="PROSITE" id="PS51740"/>
    </source>
</evidence>
<reference evidence="3" key="1">
    <citation type="submission" date="2021-11" db="EMBL/GenBank/DDBJ databases">
        <title>Description of a new species Pelosinus isolated from the bottom sediments of Lake Baikal.</title>
        <authorList>
            <person name="Zakharyuk A."/>
        </authorList>
    </citation>
    <scope>NUCLEOTIDE SEQUENCE</scope>
    <source>
        <strain evidence="3">Bkl1</strain>
    </source>
</reference>
<feature type="domain" description="SpoVT-AbrB" evidence="2">
    <location>
        <begin position="5"/>
        <end position="34"/>
    </location>
</feature>
<gene>
    <name evidence="3" type="ORF">LMF89_24735</name>
</gene>
<dbReference type="InterPro" id="IPR052731">
    <property type="entry name" value="B_subtilis_Trans_State_Reg"/>
</dbReference>
<dbReference type="EMBL" id="JAJHJB010000076">
    <property type="protein sequence ID" value="MCC5468546.1"/>
    <property type="molecule type" value="Genomic_DNA"/>
</dbReference>
<dbReference type="GO" id="GO:0003677">
    <property type="term" value="F:DNA binding"/>
    <property type="evidence" value="ECO:0007669"/>
    <property type="project" value="UniProtKB-KW"/>
</dbReference>
<feature type="non-terminal residue" evidence="3">
    <location>
        <position position="34"/>
    </location>
</feature>
<organism evidence="3 4">
    <name type="scientific">Pelosinus baikalensis</name>
    <dbReference type="NCBI Taxonomy" id="2892015"/>
    <lineage>
        <taxon>Bacteria</taxon>
        <taxon>Bacillati</taxon>
        <taxon>Bacillota</taxon>
        <taxon>Negativicutes</taxon>
        <taxon>Selenomonadales</taxon>
        <taxon>Sporomusaceae</taxon>
        <taxon>Pelosinus</taxon>
    </lineage>
</organism>
<dbReference type="InterPro" id="IPR007159">
    <property type="entry name" value="SpoVT-AbrB_dom"/>
</dbReference>
<dbReference type="SUPFAM" id="SSF89447">
    <property type="entry name" value="AbrB/MazE/MraZ-like"/>
    <property type="match status" value="1"/>
</dbReference>
<name>A0ABS8HZG6_9FIRM</name>
<proteinExistence type="predicted"/>
<dbReference type="InterPro" id="IPR037914">
    <property type="entry name" value="SpoVT-AbrB_sf"/>
</dbReference>
<dbReference type="RefSeq" id="WP_229537426.1">
    <property type="nucleotide sequence ID" value="NZ_JAJHJB010000076.1"/>
</dbReference>
<evidence type="ECO:0000256" key="1">
    <source>
        <dbReference type="PROSITE-ProRule" id="PRU01076"/>
    </source>
</evidence>
<dbReference type="Proteomes" id="UP001165492">
    <property type="component" value="Unassembled WGS sequence"/>
</dbReference>
<evidence type="ECO:0000313" key="4">
    <source>
        <dbReference type="Proteomes" id="UP001165492"/>
    </source>
</evidence>
<dbReference type="Gene3D" id="2.10.260.10">
    <property type="match status" value="1"/>
</dbReference>
<protein>
    <submittedName>
        <fullName evidence="3">AbrB/MazE/SpoVT family DNA-binding domain-containing protein</fullName>
    </submittedName>
</protein>
<comment type="caution">
    <text evidence="3">The sequence shown here is derived from an EMBL/GenBank/DDBJ whole genome shotgun (WGS) entry which is preliminary data.</text>
</comment>
<accession>A0ABS8HZG6</accession>
<sequence>MKSTGIVRKLDNLGRVVIPIEVRRTLEIGEKDGL</sequence>
<dbReference type="Pfam" id="PF04014">
    <property type="entry name" value="MazE_antitoxin"/>
    <property type="match status" value="1"/>
</dbReference>